<feature type="transmembrane region" description="Helical" evidence="6">
    <location>
        <begin position="124"/>
        <end position="142"/>
    </location>
</feature>
<evidence type="ECO:0000256" key="5">
    <source>
        <dbReference type="ARBA" id="ARBA00023136"/>
    </source>
</evidence>
<evidence type="ECO:0000256" key="4">
    <source>
        <dbReference type="ARBA" id="ARBA00022989"/>
    </source>
</evidence>
<evidence type="ECO:0000256" key="2">
    <source>
        <dbReference type="ARBA" id="ARBA00022448"/>
    </source>
</evidence>
<feature type="transmembrane region" description="Helical" evidence="6">
    <location>
        <begin position="304"/>
        <end position="322"/>
    </location>
</feature>
<feature type="transmembrane region" description="Helical" evidence="6">
    <location>
        <begin position="365"/>
        <end position="385"/>
    </location>
</feature>
<dbReference type="GeneID" id="63764953"/>
<feature type="transmembrane region" description="Helical" evidence="6">
    <location>
        <begin position="148"/>
        <end position="173"/>
    </location>
</feature>
<dbReference type="InterPro" id="IPR011701">
    <property type="entry name" value="MFS"/>
</dbReference>
<dbReference type="AlphaFoldDB" id="A0A1L9U0W8"/>
<dbReference type="PANTHER" id="PTHR43791:SF103">
    <property type="entry name" value="MAJOR FACILITATOR SUPERFAMILY (MFS) PROFILE DOMAIN-CONTAINING PROTEIN-RELATED"/>
    <property type="match status" value="1"/>
</dbReference>
<dbReference type="Pfam" id="PF07690">
    <property type="entry name" value="MFS_1"/>
    <property type="match status" value="2"/>
</dbReference>
<dbReference type="EMBL" id="KV878582">
    <property type="protein sequence ID" value="OJJ65327.1"/>
    <property type="molecule type" value="Genomic_DNA"/>
</dbReference>
<evidence type="ECO:0000256" key="1">
    <source>
        <dbReference type="ARBA" id="ARBA00004141"/>
    </source>
</evidence>
<gene>
    <name evidence="7" type="ORF">ASPSYDRAFT_54620</name>
</gene>
<organism evidence="7 8">
    <name type="scientific">Aspergillus sydowii CBS 593.65</name>
    <dbReference type="NCBI Taxonomy" id="1036612"/>
    <lineage>
        <taxon>Eukaryota</taxon>
        <taxon>Fungi</taxon>
        <taxon>Dikarya</taxon>
        <taxon>Ascomycota</taxon>
        <taxon>Pezizomycotina</taxon>
        <taxon>Eurotiomycetes</taxon>
        <taxon>Eurotiomycetidae</taxon>
        <taxon>Eurotiales</taxon>
        <taxon>Aspergillaceae</taxon>
        <taxon>Aspergillus</taxon>
        <taxon>Aspergillus subgen. Nidulantes</taxon>
    </lineage>
</organism>
<dbReference type="PANTHER" id="PTHR43791">
    <property type="entry name" value="PERMEASE-RELATED"/>
    <property type="match status" value="1"/>
</dbReference>
<sequence>MDKGHPSPPSSETWTLGNLSFTEDTTTAGDVDAGQVIEFNVSPEEEKKVLRKLDLVLLPLMGACYMMQYIDKLALNQATLFGLREDLGLHKAEYSWTASIFFFGYLVWSWPSSYLVVRLPLAKYISACVLIWAGALMCHAAAKNFGGIMAARFFLGVGEAAAGPGFTLIVSMFYKRDEQPSRWQLLFLFLGAITAVVALVMLVLLPDSIQKTVFLNKHERKVAEYRILKSKAGADETGTWLLVLFKFSTSICDAAITSFSGLIIQGFGFSVLQSLLMQMPIGAAQIVFLFLTCGIASFVPRTRILMMILNCSTAMLGLLLVWKLDESNARGRLAGLALGSVVGVNLPLSLSLVASNVAGLTKRSVTSALLFITYCVANIVGPQFFLEREEPRYDTGMAASIGGLAASVVFLVCLMGCYIGENRRRDIKYGRREDMDEVEVIAEALSIKTDLEMKSFRYML</sequence>
<protein>
    <recommendedName>
        <fullName evidence="9">Major facilitator superfamily (MFS) profile domain-containing protein</fullName>
    </recommendedName>
</protein>
<dbReference type="GO" id="GO:0016020">
    <property type="term" value="C:membrane"/>
    <property type="evidence" value="ECO:0007669"/>
    <property type="project" value="UniProtKB-SubCell"/>
</dbReference>
<evidence type="ECO:0000256" key="3">
    <source>
        <dbReference type="ARBA" id="ARBA00022692"/>
    </source>
</evidence>
<dbReference type="SUPFAM" id="SSF103473">
    <property type="entry name" value="MFS general substrate transporter"/>
    <property type="match status" value="1"/>
</dbReference>
<feature type="transmembrane region" description="Helical" evidence="6">
    <location>
        <begin position="279"/>
        <end position="299"/>
    </location>
</feature>
<feature type="transmembrane region" description="Helical" evidence="6">
    <location>
        <begin position="397"/>
        <end position="419"/>
    </location>
</feature>
<keyword evidence="3 6" id="KW-0812">Transmembrane</keyword>
<accession>A0A1L9U0W8</accession>
<comment type="subcellular location">
    <subcellularLocation>
        <location evidence="1">Membrane</location>
        <topology evidence="1">Multi-pass membrane protein</topology>
    </subcellularLocation>
</comment>
<keyword evidence="8" id="KW-1185">Reference proteome</keyword>
<evidence type="ECO:0000313" key="7">
    <source>
        <dbReference type="EMBL" id="OJJ65327.1"/>
    </source>
</evidence>
<feature type="transmembrane region" description="Helical" evidence="6">
    <location>
        <begin position="94"/>
        <end position="117"/>
    </location>
</feature>
<feature type="transmembrane region" description="Helical" evidence="6">
    <location>
        <begin position="185"/>
        <end position="205"/>
    </location>
</feature>
<keyword evidence="4 6" id="KW-1133">Transmembrane helix</keyword>
<dbReference type="STRING" id="1036612.A0A1L9U0W8"/>
<dbReference type="Gene3D" id="1.20.1250.20">
    <property type="entry name" value="MFS general substrate transporter like domains"/>
    <property type="match status" value="2"/>
</dbReference>
<evidence type="ECO:0000313" key="8">
    <source>
        <dbReference type="Proteomes" id="UP000184356"/>
    </source>
</evidence>
<dbReference type="OrthoDB" id="6730379at2759"/>
<reference evidence="8" key="1">
    <citation type="journal article" date="2017" name="Genome Biol.">
        <title>Comparative genomics reveals high biological diversity and specific adaptations in the industrially and medically important fungal genus Aspergillus.</title>
        <authorList>
            <person name="de Vries R.P."/>
            <person name="Riley R."/>
            <person name="Wiebenga A."/>
            <person name="Aguilar-Osorio G."/>
            <person name="Amillis S."/>
            <person name="Uchima C.A."/>
            <person name="Anderluh G."/>
            <person name="Asadollahi M."/>
            <person name="Askin M."/>
            <person name="Barry K."/>
            <person name="Battaglia E."/>
            <person name="Bayram O."/>
            <person name="Benocci T."/>
            <person name="Braus-Stromeyer S.A."/>
            <person name="Caldana C."/>
            <person name="Canovas D."/>
            <person name="Cerqueira G.C."/>
            <person name="Chen F."/>
            <person name="Chen W."/>
            <person name="Choi C."/>
            <person name="Clum A."/>
            <person name="Dos Santos R.A."/>
            <person name="Damasio A.R."/>
            <person name="Diallinas G."/>
            <person name="Emri T."/>
            <person name="Fekete E."/>
            <person name="Flipphi M."/>
            <person name="Freyberg S."/>
            <person name="Gallo A."/>
            <person name="Gournas C."/>
            <person name="Habgood R."/>
            <person name="Hainaut M."/>
            <person name="Harispe M.L."/>
            <person name="Henrissat B."/>
            <person name="Hilden K.S."/>
            <person name="Hope R."/>
            <person name="Hossain A."/>
            <person name="Karabika E."/>
            <person name="Karaffa L."/>
            <person name="Karanyi Z."/>
            <person name="Krasevec N."/>
            <person name="Kuo A."/>
            <person name="Kusch H."/>
            <person name="LaButti K."/>
            <person name="Lagendijk E.L."/>
            <person name="Lapidus A."/>
            <person name="Levasseur A."/>
            <person name="Lindquist E."/>
            <person name="Lipzen A."/>
            <person name="Logrieco A.F."/>
            <person name="MacCabe A."/>
            <person name="Maekelae M.R."/>
            <person name="Malavazi I."/>
            <person name="Melin P."/>
            <person name="Meyer V."/>
            <person name="Mielnichuk N."/>
            <person name="Miskei M."/>
            <person name="Molnar A.P."/>
            <person name="Mule G."/>
            <person name="Ngan C.Y."/>
            <person name="Orejas M."/>
            <person name="Orosz E."/>
            <person name="Ouedraogo J.P."/>
            <person name="Overkamp K.M."/>
            <person name="Park H.-S."/>
            <person name="Perrone G."/>
            <person name="Piumi F."/>
            <person name="Punt P.J."/>
            <person name="Ram A.F."/>
            <person name="Ramon A."/>
            <person name="Rauscher S."/>
            <person name="Record E."/>
            <person name="Riano-Pachon D.M."/>
            <person name="Robert V."/>
            <person name="Roehrig J."/>
            <person name="Ruller R."/>
            <person name="Salamov A."/>
            <person name="Salih N.S."/>
            <person name="Samson R.A."/>
            <person name="Sandor E."/>
            <person name="Sanguinetti M."/>
            <person name="Schuetze T."/>
            <person name="Sepcic K."/>
            <person name="Shelest E."/>
            <person name="Sherlock G."/>
            <person name="Sophianopoulou V."/>
            <person name="Squina F.M."/>
            <person name="Sun H."/>
            <person name="Susca A."/>
            <person name="Todd R.B."/>
            <person name="Tsang A."/>
            <person name="Unkles S.E."/>
            <person name="van de Wiele N."/>
            <person name="van Rossen-Uffink D."/>
            <person name="Oliveira J.V."/>
            <person name="Vesth T.C."/>
            <person name="Visser J."/>
            <person name="Yu J.-H."/>
            <person name="Zhou M."/>
            <person name="Andersen M.R."/>
            <person name="Archer D.B."/>
            <person name="Baker S.E."/>
            <person name="Benoit I."/>
            <person name="Brakhage A.A."/>
            <person name="Braus G.H."/>
            <person name="Fischer R."/>
            <person name="Frisvad J.C."/>
            <person name="Goldman G.H."/>
            <person name="Houbraken J."/>
            <person name="Oakley B."/>
            <person name="Pocsi I."/>
            <person name="Scazzocchio C."/>
            <person name="Seiboth B."/>
            <person name="vanKuyk P.A."/>
            <person name="Wortman J."/>
            <person name="Dyer P.S."/>
            <person name="Grigoriev I.V."/>
        </authorList>
    </citation>
    <scope>NUCLEOTIDE SEQUENCE [LARGE SCALE GENOMIC DNA]</scope>
    <source>
        <strain evidence="8">CBS 593.65</strain>
    </source>
</reference>
<name>A0A1L9U0W8_9EURO</name>
<dbReference type="Proteomes" id="UP000184356">
    <property type="component" value="Unassembled WGS sequence"/>
</dbReference>
<evidence type="ECO:0008006" key="9">
    <source>
        <dbReference type="Google" id="ProtNLM"/>
    </source>
</evidence>
<evidence type="ECO:0000256" key="6">
    <source>
        <dbReference type="SAM" id="Phobius"/>
    </source>
</evidence>
<keyword evidence="2" id="KW-0813">Transport</keyword>
<dbReference type="GO" id="GO:0022857">
    <property type="term" value="F:transmembrane transporter activity"/>
    <property type="evidence" value="ECO:0007669"/>
    <property type="project" value="InterPro"/>
</dbReference>
<dbReference type="InterPro" id="IPR036259">
    <property type="entry name" value="MFS_trans_sf"/>
</dbReference>
<dbReference type="VEuPathDB" id="FungiDB:ASPSYDRAFT_54620"/>
<feature type="transmembrane region" description="Helical" evidence="6">
    <location>
        <begin position="334"/>
        <end position="353"/>
    </location>
</feature>
<keyword evidence="5 6" id="KW-0472">Membrane</keyword>
<dbReference type="RefSeq" id="XP_040709133.1">
    <property type="nucleotide sequence ID" value="XM_040848880.1"/>
</dbReference>
<proteinExistence type="predicted"/>